<organism evidence="3 4">
    <name type="scientific">Planobispora rosea</name>
    <dbReference type="NCBI Taxonomy" id="35762"/>
    <lineage>
        <taxon>Bacteria</taxon>
        <taxon>Bacillati</taxon>
        <taxon>Actinomycetota</taxon>
        <taxon>Actinomycetes</taxon>
        <taxon>Streptosporangiales</taxon>
        <taxon>Streptosporangiaceae</taxon>
        <taxon>Planobispora</taxon>
    </lineage>
</organism>
<accession>A0A8J3WEG5</accession>
<name>A0A8J3WEG5_PLARO</name>
<feature type="transmembrane region" description="Helical" evidence="1">
    <location>
        <begin position="148"/>
        <end position="170"/>
    </location>
</feature>
<protein>
    <submittedName>
        <fullName evidence="3">Acyltransferase</fullName>
    </submittedName>
</protein>
<keyword evidence="1" id="KW-0812">Transmembrane</keyword>
<dbReference type="InterPro" id="IPR002656">
    <property type="entry name" value="Acyl_transf_3_dom"/>
</dbReference>
<dbReference type="PANTHER" id="PTHR23028:SF53">
    <property type="entry name" value="ACYL_TRANSF_3 DOMAIN-CONTAINING PROTEIN"/>
    <property type="match status" value="1"/>
</dbReference>
<keyword evidence="3" id="KW-0012">Acyltransferase</keyword>
<gene>
    <name evidence="3" type="ORF">Pro02_42400</name>
</gene>
<feature type="transmembrane region" description="Helical" evidence="1">
    <location>
        <begin position="294"/>
        <end position="312"/>
    </location>
</feature>
<feature type="domain" description="Acyltransferase 3" evidence="2">
    <location>
        <begin position="16"/>
        <end position="381"/>
    </location>
</feature>
<comment type="caution">
    <text evidence="3">The sequence shown here is derived from an EMBL/GenBank/DDBJ whole genome shotgun (WGS) entry which is preliminary data.</text>
</comment>
<feature type="transmembrane region" description="Helical" evidence="1">
    <location>
        <begin position="361"/>
        <end position="383"/>
    </location>
</feature>
<dbReference type="GO" id="GO:0016747">
    <property type="term" value="F:acyltransferase activity, transferring groups other than amino-acyl groups"/>
    <property type="evidence" value="ECO:0007669"/>
    <property type="project" value="InterPro"/>
</dbReference>
<feature type="transmembrane region" description="Helical" evidence="1">
    <location>
        <begin position="94"/>
        <end position="113"/>
    </location>
</feature>
<proteinExistence type="predicted"/>
<dbReference type="EMBL" id="BOOI01000039">
    <property type="protein sequence ID" value="GIH85832.1"/>
    <property type="molecule type" value="Genomic_DNA"/>
</dbReference>
<dbReference type="PANTHER" id="PTHR23028">
    <property type="entry name" value="ACETYLTRANSFERASE"/>
    <property type="match status" value="1"/>
</dbReference>
<feature type="transmembrane region" description="Helical" evidence="1">
    <location>
        <begin position="191"/>
        <end position="211"/>
    </location>
</feature>
<feature type="transmembrane region" description="Helical" evidence="1">
    <location>
        <begin position="333"/>
        <end position="349"/>
    </location>
</feature>
<evidence type="ECO:0000259" key="2">
    <source>
        <dbReference type="Pfam" id="PF01757"/>
    </source>
</evidence>
<keyword evidence="4" id="KW-1185">Reference proteome</keyword>
<dbReference type="RefSeq" id="WP_229803369.1">
    <property type="nucleotide sequence ID" value="NZ_BMQP01000021.1"/>
</dbReference>
<feature type="transmembrane region" description="Helical" evidence="1">
    <location>
        <begin position="223"/>
        <end position="241"/>
    </location>
</feature>
<feature type="transmembrane region" description="Helical" evidence="1">
    <location>
        <begin position="253"/>
        <end position="274"/>
    </location>
</feature>
<feature type="transmembrane region" description="Helical" evidence="1">
    <location>
        <begin position="56"/>
        <end position="73"/>
    </location>
</feature>
<evidence type="ECO:0000313" key="3">
    <source>
        <dbReference type="EMBL" id="GIH85832.1"/>
    </source>
</evidence>
<dbReference type="Proteomes" id="UP000655044">
    <property type="component" value="Unassembled WGS sequence"/>
</dbReference>
<sequence length="401" mass="44205">MEPGTRRPPGADDYLDALDGMRAVAALTVLLYHVAIESGEALKDTYMGALLSRGDIGVPIFFTLSGLLLYRPFAVAAITGGPGQSVRTYLRKRALRILPAYWLVVVVAMFAWSRDHVTDVGTWLYLLLLGQNYNPDPWWFGLGPKGLAQMWSLSVEMSFYLALPVIAAVLGRYARRAGPAPGARARRLLRGLAAMAAISYAWAVFSFVPFYQPHLNLWLPRSLAYFAGGMALAVLIVWARAEPEGPASRTARAVTASWGSCWSVAAIAFGFAASPVTGVRFLGVENLWTGLFELALYGIVAVALVAPVALSAPDDTPLNRFLSGRIMRYLGKISYGVFLWQFVVLFLWYEMTDQEPWTGNFPVNLVAVTFFTVVLADLTYRFVEEPARRLGSRRRLPRAPV</sequence>
<dbReference type="InterPro" id="IPR050879">
    <property type="entry name" value="Acyltransferase_3"/>
</dbReference>
<dbReference type="GO" id="GO:0009103">
    <property type="term" value="P:lipopolysaccharide biosynthetic process"/>
    <property type="evidence" value="ECO:0007669"/>
    <property type="project" value="TreeGrafter"/>
</dbReference>
<keyword evidence="1" id="KW-0472">Membrane</keyword>
<evidence type="ECO:0000256" key="1">
    <source>
        <dbReference type="SAM" id="Phobius"/>
    </source>
</evidence>
<dbReference type="Pfam" id="PF01757">
    <property type="entry name" value="Acyl_transf_3"/>
    <property type="match status" value="1"/>
</dbReference>
<reference evidence="3" key="1">
    <citation type="submission" date="2021-01" db="EMBL/GenBank/DDBJ databases">
        <title>Whole genome shotgun sequence of Planobispora rosea NBRC 15558.</title>
        <authorList>
            <person name="Komaki H."/>
            <person name="Tamura T."/>
        </authorList>
    </citation>
    <scope>NUCLEOTIDE SEQUENCE</scope>
    <source>
        <strain evidence="3">NBRC 15558</strain>
    </source>
</reference>
<dbReference type="GO" id="GO:0016020">
    <property type="term" value="C:membrane"/>
    <property type="evidence" value="ECO:0007669"/>
    <property type="project" value="TreeGrafter"/>
</dbReference>
<evidence type="ECO:0000313" key="4">
    <source>
        <dbReference type="Proteomes" id="UP000655044"/>
    </source>
</evidence>
<keyword evidence="1" id="KW-1133">Transmembrane helix</keyword>
<keyword evidence="3" id="KW-0808">Transferase</keyword>
<dbReference type="AlphaFoldDB" id="A0A8J3WEG5"/>